<dbReference type="Proteomes" id="UP000050454">
    <property type="component" value="Unassembled WGS sequence"/>
</dbReference>
<name>A0A0P7BES2_9BACT</name>
<comment type="caution">
    <text evidence="2">The sequence shown here is derived from an EMBL/GenBank/DDBJ whole genome shotgun (WGS) entry which is preliminary data.</text>
</comment>
<dbReference type="OrthoDB" id="265224at2"/>
<feature type="transmembrane region" description="Helical" evidence="1">
    <location>
        <begin position="83"/>
        <end position="100"/>
    </location>
</feature>
<dbReference type="AlphaFoldDB" id="A0A0P7BES2"/>
<feature type="transmembrane region" description="Helical" evidence="1">
    <location>
        <begin position="15"/>
        <end position="34"/>
    </location>
</feature>
<evidence type="ECO:0000256" key="1">
    <source>
        <dbReference type="SAM" id="Phobius"/>
    </source>
</evidence>
<feature type="transmembrane region" description="Helical" evidence="1">
    <location>
        <begin position="54"/>
        <end position="76"/>
    </location>
</feature>
<evidence type="ECO:0000313" key="2">
    <source>
        <dbReference type="EMBL" id="KPM49289.1"/>
    </source>
</evidence>
<reference evidence="2 3" key="1">
    <citation type="submission" date="2015-07" db="EMBL/GenBank/DDBJ databases">
        <title>The draft genome sequence of Leadbetterella sp. JN14-9.</title>
        <authorList>
            <person name="Liu Y."/>
            <person name="Du J."/>
            <person name="Shao Z."/>
        </authorList>
    </citation>
    <scope>NUCLEOTIDE SEQUENCE [LARGE SCALE GENOMIC DNA]</scope>
    <source>
        <strain evidence="2 3">JN14-9</strain>
    </source>
</reference>
<dbReference type="EMBL" id="LGTQ01000005">
    <property type="protein sequence ID" value="KPM49289.1"/>
    <property type="molecule type" value="Genomic_DNA"/>
</dbReference>
<keyword evidence="1" id="KW-1133">Transmembrane helix</keyword>
<keyword evidence="1" id="KW-0472">Membrane</keyword>
<feature type="transmembrane region" description="Helical" evidence="1">
    <location>
        <begin position="120"/>
        <end position="138"/>
    </location>
</feature>
<protein>
    <recommendedName>
        <fullName evidence="4">DoxX family protein</fullName>
    </recommendedName>
</protein>
<sequence>MNTQHINSLIQRATWFNRISLFVVYFWFGFLKIIGTSPAEGLVAKLFDETLAGFMPIEVFLPAFGVFECALGLFWLSPRLTRIAFWGMCFHMFSTFLPMALLEGDTWQSFMTLTLTGQYIVKNLVLIGASWFVYQLYYQTNPEPESTQELESERQYANA</sequence>
<keyword evidence="3" id="KW-1185">Reference proteome</keyword>
<dbReference type="STRING" id="1605367.AFM12_01290"/>
<gene>
    <name evidence="2" type="ORF">AFM12_01290</name>
</gene>
<evidence type="ECO:0000313" key="3">
    <source>
        <dbReference type="Proteomes" id="UP000050454"/>
    </source>
</evidence>
<keyword evidence="1" id="KW-0812">Transmembrane</keyword>
<accession>A0A0P7BES2</accession>
<proteinExistence type="predicted"/>
<dbReference type="RefSeq" id="WP_055143388.1">
    <property type="nucleotide sequence ID" value="NZ_JXSZ01000005.1"/>
</dbReference>
<organism evidence="2 3">
    <name type="scientific">Jiulongibacter sediminis</name>
    <dbReference type="NCBI Taxonomy" id="1605367"/>
    <lineage>
        <taxon>Bacteria</taxon>
        <taxon>Pseudomonadati</taxon>
        <taxon>Bacteroidota</taxon>
        <taxon>Cytophagia</taxon>
        <taxon>Cytophagales</taxon>
        <taxon>Leadbetterellaceae</taxon>
        <taxon>Jiulongibacter</taxon>
    </lineage>
</organism>
<evidence type="ECO:0008006" key="4">
    <source>
        <dbReference type="Google" id="ProtNLM"/>
    </source>
</evidence>